<dbReference type="GO" id="GO:0016757">
    <property type="term" value="F:glycosyltransferase activity"/>
    <property type="evidence" value="ECO:0007669"/>
    <property type="project" value="InterPro"/>
</dbReference>
<dbReference type="InterPro" id="IPR029044">
    <property type="entry name" value="Nucleotide-diphossugar_trans"/>
</dbReference>
<dbReference type="GO" id="GO:0005789">
    <property type="term" value="C:endoplasmic reticulum membrane"/>
    <property type="evidence" value="ECO:0007669"/>
    <property type="project" value="UniProtKB-SubCell"/>
</dbReference>
<evidence type="ECO:0000256" key="5">
    <source>
        <dbReference type="ARBA" id="ARBA00023157"/>
    </source>
</evidence>
<dbReference type="InterPro" id="IPR015338">
    <property type="entry name" value="GT64_dom"/>
</dbReference>
<keyword evidence="4" id="KW-0472">Membrane</keyword>
<dbReference type="WBParaSite" id="ACRNAN_scaffold1055.g14212.t1">
    <property type="protein sequence ID" value="ACRNAN_scaffold1055.g14212.t1"/>
    <property type="gene ID" value="ACRNAN_scaffold1055.g14212"/>
</dbReference>
<dbReference type="AlphaFoldDB" id="A0A914CGB0"/>
<evidence type="ECO:0000256" key="3">
    <source>
        <dbReference type="ARBA" id="ARBA00022679"/>
    </source>
</evidence>
<reference evidence="8" key="1">
    <citation type="submission" date="2022-11" db="UniProtKB">
        <authorList>
            <consortium name="WormBaseParasite"/>
        </authorList>
    </citation>
    <scope>IDENTIFICATION</scope>
</reference>
<organism evidence="7 8">
    <name type="scientific">Acrobeloides nanus</name>
    <dbReference type="NCBI Taxonomy" id="290746"/>
    <lineage>
        <taxon>Eukaryota</taxon>
        <taxon>Metazoa</taxon>
        <taxon>Ecdysozoa</taxon>
        <taxon>Nematoda</taxon>
        <taxon>Chromadorea</taxon>
        <taxon>Rhabditida</taxon>
        <taxon>Tylenchina</taxon>
        <taxon>Cephalobomorpha</taxon>
        <taxon>Cephaloboidea</taxon>
        <taxon>Cephalobidae</taxon>
        <taxon>Acrobeloides</taxon>
    </lineage>
</organism>
<evidence type="ECO:0000313" key="8">
    <source>
        <dbReference type="WBParaSite" id="ACRNAN_scaffold1055.g14212.t1"/>
    </source>
</evidence>
<evidence type="ECO:0000256" key="4">
    <source>
        <dbReference type="ARBA" id="ARBA00023136"/>
    </source>
</evidence>
<evidence type="ECO:0000256" key="1">
    <source>
        <dbReference type="ARBA" id="ARBA00004648"/>
    </source>
</evidence>
<dbReference type="SUPFAM" id="SSF53448">
    <property type="entry name" value="Nucleotide-diphospho-sugar transferases"/>
    <property type="match status" value="1"/>
</dbReference>
<dbReference type="Proteomes" id="UP000887540">
    <property type="component" value="Unplaced"/>
</dbReference>
<dbReference type="Pfam" id="PF09258">
    <property type="entry name" value="Glyco_transf_64"/>
    <property type="match status" value="1"/>
</dbReference>
<comment type="similarity">
    <text evidence="2">Belongs to the glycosyltransferase 47 family.</text>
</comment>
<dbReference type="GO" id="GO:1901135">
    <property type="term" value="P:carbohydrate derivative metabolic process"/>
    <property type="evidence" value="ECO:0007669"/>
    <property type="project" value="UniProtKB-ARBA"/>
</dbReference>
<keyword evidence="7" id="KW-1185">Reference proteome</keyword>
<name>A0A914CGB0_9BILA</name>
<protein>
    <submittedName>
        <fullName evidence="8">Glycosyl transferase 64 domain-containing protein</fullName>
    </submittedName>
</protein>
<comment type="subcellular location">
    <subcellularLocation>
        <location evidence="1">Endoplasmic reticulum membrane</location>
        <topology evidence="1">Single-pass type II membrane protein</topology>
    </subcellularLocation>
</comment>
<evidence type="ECO:0000259" key="6">
    <source>
        <dbReference type="Pfam" id="PF09258"/>
    </source>
</evidence>
<accession>A0A914CGB0</accession>
<keyword evidence="3" id="KW-0808">Transferase</keyword>
<dbReference type="InterPro" id="IPR004263">
    <property type="entry name" value="Exostosin"/>
</dbReference>
<evidence type="ECO:0000256" key="2">
    <source>
        <dbReference type="ARBA" id="ARBA00010271"/>
    </source>
</evidence>
<feature type="domain" description="Glycosyl transferase 64" evidence="6">
    <location>
        <begin position="244"/>
        <end position="484"/>
    </location>
</feature>
<proteinExistence type="inferred from homology"/>
<dbReference type="Gene3D" id="3.90.550.10">
    <property type="entry name" value="Spore Coat Polysaccharide Biosynthesis Protein SpsA, Chain A"/>
    <property type="match status" value="1"/>
</dbReference>
<dbReference type="PANTHER" id="PTHR48261:SF2">
    <property type="entry name" value="ACETYLGLUCOSAMINYLTRANSFERASE"/>
    <property type="match status" value="1"/>
</dbReference>
<keyword evidence="5" id="KW-1015">Disulfide bond</keyword>
<sequence length="497" mass="57254">MPIKVDGPEKACLFVLLATSNKQQDFNKLAFWSENGENNLIIFIDEPKEAIDVGDAMVVSSDFSSRIYRHHMDLALYLKVLPYSIDQWKNYPILIDEVPRPYLFSFATTAYGLTDIEKRILDRLQNFCTEFFQNKCLIEIVSEDNTWERCQLIENTQTRETINRNSTFVILFTKCPSFQQRLFETYTIWNSDPTHLETDHISPLGTILYPSGSDSLIPGLKTSHLPSDSSYHNILGGSQPDENYTIIMLAYKRDEQIKIAVNRMNDLKFLDRVIVVWNDVKREPPLSDWWPILHVPLFIVNGTKNSLNNRFLPYDLIRTEAVFNMDDDFEATNEYIGLMFRVWRENRDVIVGPNFRLGYIENTGGKYGGPNKCEYNMVLTSAAFIHRSYLYAYTYLMPEAIRTKIDELINCEDIAVNFLVSHLTRKPPIKATPIRNSVGSKAAGGLSTRGSHYTKRAECIKFFTEVYGYNPLISSQFRADSLSYGFGYGQHCFKSTK</sequence>
<dbReference type="PANTHER" id="PTHR48261">
    <property type="entry name" value="ACETYLGLUCOSAMINYLTRANSFERASE"/>
    <property type="match status" value="1"/>
</dbReference>
<evidence type="ECO:0000313" key="7">
    <source>
        <dbReference type="Proteomes" id="UP000887540"/>
    </source>
</evidence>